<protein>
    <submittedName>
        <fullName evidence="1">DUF5641 domain-containing protein</fullName>
    </submittedName>
</protein>
<dbReference type="Proteomes" id="UP001054945">
    <property type="component" value="Unassembled WGS sequence"/>
</dbReference>
<proteinExistence type="predicted"/>
<organism evidence="1 2">
    <name type="scientific">Caerostris extrusa</name>
    <name type="common">Bark spider</name>
    <name type="synonym">Caerostris bankana</name>
    <dbReference type="NCBI Taxonomy" id="172846"/>
    <lineage>
        <taxon>Eukaryota</taxon>
        <taxon>Metazoa</taxon>
        <taxon>Ecdysozoa</taxon>
        <taxon>Arthropoda</taxon>
        <taxon>Chelicerata</taxon>
        <taxon>Arachnida</taxon>
        <taxon>Araneae</taxon>
        <taxon>Araneomorphae</taxon>
        <taxon>Entelegynae</taxon>
        <taxon>Araneoidea</taxon>
        <taxon>Araneidae</taxon>
        <taxon>Caerostris</taxon>
    </lineage>
</organism>
<comment type="caution">
    <text evidence="1">The sequence shown here is derived from an EMBL/GenBank/DDBJ whole genome shotgun (WGS) entry which is preliminary data.</text>
</comment>
<evidence type="ECO:0000313" key="2">
    <source>
        <dbReference type="Proteomes" id="UP001054945"/>
    </source>
</evidence>
<accession>A0AAV4WXT4</accession>
<gene>
    <name evidence="1" type="primary">AVEN_190690_1</name>
    <name evidence="1" type="ORF">CEXT_307261</name>
</gene>
<reference evidence="1 2" key="1">
    <citation type="submission" date="2021-06" db="EMBL/GenBank/DDBJ databases">
        <title>Caerostris extrusa draft genome.</title>
        <authorList>
            <person name="Kono N."/>
            <person name="Arakawa K."/>
        </authorList>
    </citation>
    <scope>NUCLEOTIDE SEQUENCE [LARGE SCALE GENOMIC DNA]</scope>
</reference>
<evidence type="ECO:0000313" key="1">
    <source>
        <dbReference type="EMBL" id="GIY87118.1"/>
    </source>
</evidence>
<dbReference type="EMBL" id="BPLR01016890">
    <property type="protein sequence ID" value="GIY87118.1"/>
    <property type="molecule type" value="Genomic_DNA"/>
</dbReference>
<sequence length="110" mass="12466">MEVGGKKNDPHCQTTFMKSFRSCFCILRGMITLLCECESIVNGRPLTYIYNNPNELSAIKPSDFIQDIKGNEIMELDVVDAKHLRKRISLSAKTTLSTISEGIFIRTYSE</sequence>
<name>A0AAV4WXT4_CAEEX</name>
<dbReference type="AlphaFoldDB" id="A0AAV4WXT4"/>
<keyword evidence="2" id="KW-1185">Reference proteome</keyword>